<name>A0A1H9VZ99_9CORY</name>
<accession>A0A1H9VZ99</accession>
<dbReference type="Pfam" id="PF04321">
    <property type="entry name" value="RmlD_sub_bind"/>
    <property type="match status" value="1"/>
</dbReference>
<evidence type="ECO:0000256" key="5">
    <source>
        <dbReference type="RuleBase" id="RU364082"/>
    </source>
</evidence>
<gene>
    <name evidence="7" type="ORF">SAMN05661109_02448</name>
</gene>
<dbReference type="CDD" id="cd00438">
    <property type="entry name" value="cupin_RmlC"/>
    <property type="match status" value="1"/>
</dbReference>
<comment type="similarity">
    <text evidence="1">Belongs to the dTDP-4-dehydrorhamnose 3,5-epimerase family.</text>
</comment>
<dbReference type="UniPathway" id="UPA00124"/>
<feature type="site" description="Participates in a stacking interaction with the thymidine ring of dTDP-4-oxo-6-deoxyglucose" evidence="4">
    <location>
        <position position="133"/>
    </location>
</feature>
<evidence type="ECO:0000259" key="6">
    <source>
        <dbReference type="Pfam" id="PF04321"/>
    </source>
</evidence>
<dbReference type="InterPro" id="IPR029903">
    <property type="entry name" value="RmlD-like-bd"/>
</dbReference>
<dbReference type="RefSeq" id="WP_092260558.1">
    <property type="nucleotide sequence ID" value="NZ_CP047199.1"/>
</dbReference>
<dbReference type="SUPFAM" id="SSF51735">
    <property type="entry name" value="NAD(P)-binding Rossmann-fold domains"/>
    <property type="match status" value="1"/>
</dbReference>
<reference evidence="8" key="1">
    <citation type="submission" date="2016-10" db="EMBL/GenBank/DDBJ databases">
        <authorList>
            <person name="Varghese N."/>
            <person name="Submissions S."/>
        </authorList>
    </citation>
    <scope>NUCLEOTIDE SEQUENCE [LARGE SCALE GENOMIC DNA]</scope>
    <source>
        <strain evidence="8">DSM 20524</strain>
    </source>
</reference>
<keyword evidence="5" id="KW-0521">NADP</keyword>
<dbReference type="PANTHER" id="PTHR10491">
    <property type="entry name" value="DTDP-4-DEHYDRORHAMNOSE REDUCTASE"/>
    <property type="match status" value="1"/>
</dbReference>
<feature type="active site" description="Proton donor" evidence="3">
    <location>
        <position position="127"/>
    </location>
</feature>
<dbReference type="GO" id="GO:0005829">
    <property type="term" value="C:cytosol"/>
    <property type="evidence" value="ECO:0007669"/>
    <property type="project" value="TreeGrafter"/>
</dbReference>
<dbReference type="Pfam" id="PF00908">
    <property type="entry name" value="dTDP_sugar_isom"/>
    <property type="match status" value="1"/>
</dbReference>
<dbReference type="InterPro" id="IPR005913">
    <property type="entry name" value="dTDP_dehydrorham_reduct"/>
</dbReference>
<evidence type="ECO:0000256" key="1">
    <source>
        <dbReference type="ARBA" id="ARBA00010154"/>
    </source>
</evidence>
<dbReference type="PANTHER" id="PTHR10491:SF4">
    <property type="entry name" value="METHIONINE ADENOSYLTRANSFERASE 2 SUBUNIT BETA"/>
    <property type="match status" value="1"/>
</dbReference>
<comment type="similarity">
    <text evidence="2 5">Belongs to the dTDP-4-dehydrorhamnose reductase family.</text>
</comment>
<dbReference type="InterPro" id="IPR014710">
    <property type="entry name" value="RmlC-like_jellyroll"/>
</dbReference>
<dbReference type="GO" id="GO:0008831">
    <property type="term" value="F:dTDP-4-dehydrorhamnose reductase activity"/>
    <property type="evidence" value="ECO:0007669"/>
    <property type="project" value="UniProtKB-EC"/>
</dbReference>
<evidence type="ECO:0000256" key="2">
    <source>
        <dbReference type="ARBA" id="ARBA00010944"/>
    </source>
</evidence>
<dbReference type="Proteomes" id="UP000198929">
    <property type="component" value="Unassembled WGS sequence"/>
</dbReference>
<dbReference type="EC" id="1.1.1.133" evidence="5"/>
<evidence type="ECO:0000256" key="3">
    <source>
        <dbReference type="PIRSR" id="PIRSR600888-1"/>
    </source>
</evidence>
<dbReference type="GO" id="GO:0008830">
    <property type="term" value="F:dTDP-4-dehydrorhamnose 3,5-epimerase activity"/>
    <property type="evidence" value="ECO:0007669"/>
    <property type="project" value="InterPro"/>
</dbReference>
<dbReference type="Gene3D" id="3.90.25.10">
    <property type="entry name" value="UDP-galactose 4-epimerase, domain 1"/>
    <property type="match status" value="1"/>
</dbReference>
<keyword evidence="5" id="KW-0560">Oxidoreductase</keyword>
<dbReference type="GO" id="GO:0019305">
    <property type="term" value="P:dTDP-rhamnose biosynthetic process"/>
    <property type="evidence" value="ECO:0007669"/>
    <property type="project" value="UniProtKB-UniPathway"/>
</dbReference>
<comment type="pathway">
    <text evidence="5">Carbohydrate biosynthesis; dTDP-L-rhamnose biosynthesis.</text>
</comment>
<dbReference type="SUPFAM" id="SSF51182">
    <property type="entry name" value="RmlC-like cupins"/>
    <property type="match status" value="1"/>
</dbReference>
<dbReference type="InterPro" id="IPR000888">
    <property type="entry name" value="RmlC-like"/>
</dbReference>
<evidence type="ECO:0000313" key="7">
    <source>
        <dbReference type="EMBL" id="SES26707.1"/>
    </source>
</evidence>
<dbReference type="AlphaFoldDB" id="A0A1H9VZ99"/>
<feature type="active site" description="Proton acceptor" evidence="3">
    <location>
        <position position="63"/>
    </location>
</feature>
<dbReference type="STRING" id="1121357.SAMN05661109_02448"/>
<dbReference type="Gene3D" id="3.40.50.720">
    <property type="entry name" value="NAD(P)-binding Rossmann-like Domain"/>
    <property type="match status" value="1"/>
</dbReference>
<dbReference type="Gene3D" id="2.60.120.10">
    <property type="entry name" value="Jelly Rolls"/>
    <property type="match status" value="1"/>
</dbReference>
<proteinExistence type="inferred from homology"/>
<dbReference type="InterPro" id="IPR036291">
    <property type="entry name" value="NAD(P)-bd_dom_sf"/>
</dbReference>
<dbReference type="CDD" id="cd05254">
    <property type="entry name" value="dTDP_HR_like_SDR_e"/>
    <property type="match status" value="1"/>
</dbReference>
<evidence type="ECO:0000256" key="4">
    <source>
        <dbReference type="PIRSR" id="PIRSR600888-3"/>
    </source>
</evidence>
<keyword evidence="8" id="KW-1185">Reference proteome</keyword>
<dbReference type="InterPro" id="IPR011051">
    <property type="entry name" value="RmlC_Cupin_sf"/>
</dbReference>
<sequence length="453" mass="49254">MQVSPTAIDGLLIVELDVHGDARGWFKENWQREKMVAAGLPDFSPVQNNISFNTSRGTTRGLHAEPWDKYVSVASGAVFGAWIDLREGSSSYGAQVTCEISPSVAVFVPRGVANGFQALHDDTAYVYLVNAHWSPDAQYSFVNLDEVQWPLEPTEVSDKDIAHPALADATPVPPRQVLVTGAHGQLGRALKVIAPGWEYCSREEFDITAPRAQLQRSRDWSQYSAIINTAAYNDVNGAETDRATAWAVNAEAPARLASIAAEHNLTFVHVSSDYVFDGTREVHAEDEVPSPLSLYGASKAAGEASARVVPKHYVIRTSWVFGEGKNFMRTMADLAARGVEPRVIYDQRGRPTSAEDLAKGIKHLLDVGAEYGVYNVSSAGDVVGRDEIAMAVFIGLGHDPSSVHPVTTEEYAQLVGREAARPKNSAFDLSKIEATGFRPSNWRAALALYLATL</sequence>
<organism evidence="7 8">
    <name type="scientific">Corynebacterium cystitidis DSM 20524</name>
    <dbReference type="NCBI Taxonomy" id="1121357"/>
    <lineage>
        <taxon>Bacteria</taxon>
        <taxon>Bacillati</taxon>
        <taxon>Actinomycetota</taxon>
        <taxon>Actinomycetes</taxon>
        <taxon>Mycobacteriales</taxon>
        <taxon>Corynebacteriaceae</taxon>
        <taxon>Corynebacterium</taxon>
    </lineage>
</organism>
<evidence type="ECO:0000313" key="8">
    <source>
        <dbReference type="Proteomes" id="UP000198929"/>
    </source>
</evidence>
<protein>
    <recommendedName>
        <fullName evidence="5">dTDP-4-dehydrorhamnose reductase</fullName>
        <ecNumber evidence="5">1.1.1.133</ecNumber>
    </recommendedName>
</protein>
<feature type="domain" description="RmlD-like substrate binding" evidence="6">
    <location>
        <begin position="176"/>
        <end position="452"/>
    </location>
</feature>
<comment type="function">
    <text evidence="5">Catalyzes the reduction of dTDP-6-deoxy-L-lyxo-4-hexulose to yield dTDP-L-rhamnose.</text>
</comment>
<dbReference type="EMBL" id="FOGQ01000015">
    <property type="protein sequence ID" value="SES26707.1"/>
    <property type="molecule type" value="Genomic_DNA"/>
</dbReference>